<organism evidence="2 3">
    <name type="scientific">Austropuccinia psidii MF-1</name>
    <dbReference type="NCBI Taxonomy" id="1389203"/>
    <lineage>
        <taxon>Eukaryota</taxon>
        <taxon>Fungi</taxon>
        <taxon>Dikarya</taxon>
        <taxon>Basidiomycota</taxon>
        <taxon>Pucciniomycotina</taxon>
        <taxon>Pucciniomycetes</taxon>
        <taxon>Pucciniales</taxon>
        <taxon>Sphaerophragmiaceae</taxon>
        <taxon>Austropuccinia</taxon>
    </lineage>
</organism>
<accession>A0A9Q3BJ62</accession>
<evidence type="ECO:0000256" key="1">
    <source>
        <dbReference type="SAM" id="MobiDB-lite"/>
    </source>
</evidence>
<dbReference type="Proteomes" id="UP000765509">
    <property type="component" value="Unassembled WGS sequence"/>
</dbReference>
<protein>
    <submittedName>
        <fullName evidence="2">Uncharacterized protein</fullName>
    </submittedName>
</protein>
<keyword evidence="3" id="KW-1185">Reference proteome</keyword>
<proteinExistence type="predicted"/>
<reference evidence="2" key="1">
    <citation type="submission" date="2021-03" db="EMBL/GenBank/DDBJ databases">
        <title>Draft genome sequence of rust myrtle Austropuccinia psidii MF-1, a brazilian biotype.</title>
        <authorList>
            <person name="Quecine M.C."/>
            <person name="Pachon D.M.R."/>
            <person name="Bonatelli M.L."/>
            <person name="Correr F.H."/>
            <person name="Franceschini L.M."/>
            <person name="Leite T.F."/>
            <person name="Margarido G.R.A."/>
            <person name="Almeida C.A."/>
            <person name="Ferrarezi J.A."/>
            <person name="Labate C.A."/>
        </authorList>
    </citation>
    <scope>NUCLEOTIDE SEQUENCE</scope>
    <source>
        <strain evidence="2">MF-1</strain>
    </source>
</reference>
<gene>
    <name evidence="2" type="ORF">O181_005778</name>
</gene>
<dbReference type="EMBL" id="AVOT02001203">
    <property type="protein sequence ID" value="MBW0466063.1"/>
    <property type="molecule type" value="Genomic_DNA"/>
</dbReference>
<name>A0A9Q3BJ62_9BASI</name>
<dbReference type="AlphaFoldDB" id="A0A9Q3BJ62"/>
<feature type="compositionally biased region" description="Polar residues" evidence="1">
    <location>
        <begin position="157"/>
        <end position="175"/>
    </location>
</feature>
<feature type="region of interest" description="Disordered" evidence="1">
    <location>
        <begin position="116"/>
        <end position="175"/>
    </location>
</feature>
<comment type="caution">
    <text evidence="2">The sequence shown here is derived from an EMBL/GenBank/DDBJ whole genome shotgun (WGS) entry which is preliminary data.</text>
</comment>
<evidence type="ECO:0000313" key="3">
    <source>
        <dbReference type="Proteomes" id="UP000765509"/>
    </source>
</evidence>
<evidence type="ECO:0000313" key="2">
    <source>
        <dbReference type="EMBL" id="MBW0466063.1"/>
    </source>
</evidence>
<sequence length="175" mass="19017">MILEDMAPKLDFGPILGHLGALVTCSKHTELARWTNIGGPIYFSSDVPISRINTEGVVKRIRQIANSPTNPDAEGNVELYGEDVKVVLNSSGHQSSTSPPQPSAKRFQIQEVPSAPRNFQPVLSTIPSTIPPPSTSRPEIVSTMRPSPIPQPRNFPMATSQQLQPVASSSIRRDN</sequence>